<dbReference type="Proteomes" id="UP000029733">
    <property type="component" value="Unassembled WGS sequence"/>
</dbReference>
<proteinExistence type="predicted"/>
<name>A0A4U8TC28_9HELI</name>
<sequence length="316" mass="35938">MTACILCKSDKTTITQVVDKADICALYARAFQMDISHLIKSDLLYHHCPDCDLRFFVCEDGSIPTGDNDFYNTLNSLDWYYFAQKHEYHYAKKFIHSESRVLEVGCGKAAFAHFLPQKAREQYVGLEFSTQAKQMAAKDGIYIENIAVEEYAKTHAQSFDVTCSFQVLEHVSNPHDFLQAQIECLKSGILTGGGQNETSLLIIAVPCENSFIQYCVNGILNMPPHHISRFSDTTLHKIADIFNLKLLEIHHEQVQPEHIEFYKYTMWAKLFLPTPLVDRGIARKVINKLGKIGKHFIKIPPNAYGHTMIGIYALKA</sequence>
<dbReference type="InterPro" id="IPR029063">
    <property type="entry name" value="SAM-dependent_MTases_sf"/>
</dbReference>
<comment type="caution">
    <text evidence="1">The sequence shown here is derived from an EMBL/GenBank/DDBJ whole genome shotgun (WGS) entry which is preliminary data.</text>
</comment>
<organism evidence="1 2">
    <name type="scientific">Helicobacter jaachi</name>
    <dbReference type="NCBI Taxonomy" id="1677920"/>
    <lineage>
        <taxon>Bacteria</taxon>
        <taxon>Pseudomonadati</taxon>
        <taxon>Campylobacterota</taxon>
        <taxon>Epsilonproteobacteria</taxon>
        <taxon>Campylobacterales</taxon>
        <taxon>Helicobacteraceae</taxon>
        <taxon>Helicobacter</taxon>
    </lineage>
</organism>
<dbReference type="CDD" id="cd02440">
    <property type="entry name" value="AdoMet_MTases"/>
    <property type="match status" value="1"/>
</dbReference>
<dbReference type="GO" id="GO:0008168">
    <property type="term" value="F:methyltransferase activity"/>
    <property type="evidence" value="ECO:0007669"/>
    <property type="project" value="UniProtKB-KW"/>
</dbReference>
<accession>A0A4U8TC28</accession>
<dbReference type="OrthoDB" id="9789575at2"/>
<evidence type="ECO:0000313" key="2">
    <source>
        <dbReference type="Proteomes" id="UP000029733"/>
    </source>
</evidence>
<dbReference type="RefSeq" id="WP_081946287.1">
    <property type="nucleotide sequence ID" value="NZ_JRPR02000005.1"/>
</dbReference>
<dbReference type="SUPFAM" id="SSF53335">
    <property type="entry name" value="S-adenosyl-L-methionine-dependent methyltransferases"/>
    <property type="match status" value="1"/>
</dbReference>
<keyword evidence="1" id="KW-0489">Methyltransferase</keyword>
<dbReference type="Pfam" id="PF13489">
    <property type="entry name" value="Methyltransf_23"/>
    <property type="match status" value="1"/>
</dbReference>
<dbReference type="EMBL" id="JRPR02000005">
    <property type="protein sequence ID" value="TLD96187.1"/>
    <property type="molecule type" value="Genomic_DNA"/>
</dbReference>
<dbReference type="AlphaFoldDB" id="A0A4U8TC28"/>
<dbReference type="Gene3D" id="3.40.50.150">
    <property type="entry name" value="Vaccinia Virus protein VP39"/>
    <property type="match status" value="1"/>
</dbReference>
<gene>
    <name evidence="1" type="ORF">LS71_006860</name>
</gene>
<protein>
    <submittedName>
        <fullName evidence="1">Methyltransferase domain-containing protein</fullName>
    </submittedName>
</protein>
<dbReference type="PANTHER" id="PTHR43861:SF6">
    <property type="entry name" value="METHYLTRANSFERASE TYPE 11"/>
    <property type="match status" value="1"/>
</dbReference>
<dbReference type="GO" id="GO:0032259">
    <property type="term" value="P:methylation"/>
    <property type="evidence" value="ECO:0007669"/>
    <property type="project" value="UniProtKB-KW"/>
</dbReference>
<dbReference type="PANTHER" id="PTHR43861">
    <property type="entry name" value="TRANS-ACONITATE 2-METHYLTRANSFERASE-RELATED"/>
    <property type="match status" value="1"/>
</dbReference>
<keyword evidence="2" id="KW-1185">Reference proteome</keyword>
<evidence type="ECO:0000313" key="1">
    <source>
        <dbReference type="EMBL" id="TLD96187.1"/>
    </source>
</evidence>
<reference evidence="1 2" key="1">
    <citation type="journal article" date="2014" name="Genome Announc.">
        <title>Draft genome sequences of eight enterohepatic helicobacter species isolated from both laboratory and wild rodents.</title>
        <authorList>
            <person name="Sheh A."/>
            <person name="Shen Z."/>
            <person name="Fox J.G."/>
        </authorList>
    </citation>
    <scope>NUCLEOTIDE SEQUENCE [LARGE SCALE GENOMIC DNA]</scope>
    <source>
        <strain evidence="1 2">MIT 09-6949</strain>
    </source>
</reference>
<keyword evidence="1" id="KW-0808">Transferase</keyword>